<dbReference type="SUPFAM" id="SSF53850">
    <property type="entry name" value="Periplasmic binding protein-like II"/>
    <property type="match status" value="1"/>
</dbReference>
<protein>
    <submittedName>
        <fullName evidence="2">ABC transporter</fullName>
    </submittedName>
</protein>
<proteinExistence type="predicted"/>
<sequence length="256" mass="27817">MKPEFVAYAEGRETGARLARGEFDISGTGSTPPILAKASGLPVIYAAASAPRPTNGAILISKTSDINAVADLKGKPIALVDGSFLSYLLAKQLEEIGLRLTDTIRRDMSPGESLAALRDNAVAAWVAMTPHLEQVLVSGEFTVLARCGTLIPNRSTFWTIENRGLTETTLEDFTGELKRLGREIANDPEKAAELLSASGEEAERRAWTRVVSERNWQVDGADQALLREQQEEADTLFHHGDLDTKLTIYPVNKGDL</sequence>
<dbReference type="InterPro" id="IPR015168">
    <property type="entry name" value="SsuA/THI5"/>
</dbReference>
<evidence type="ECO:0000313" key="2">
    <source>
        <dbReference type="EMBL" id="PVE52411.1"/>
    </source>
</evidence>
<organism evidence="2 3">
    <name type="scientific">Rhizobium rhizogenes</name>
    <name type="common">Agrobacterium rhizogenes</name>
    <dbReference type="NCBI Taxonomy" id="359"/>
    <lineage>
        <taxon>Bacteria</taxon>
        <taxon>Pseudomonadati</taxon>
        <taxon>Pseudomonadota</taxon>
        <taxon>Alphaproteobacteria</taxon>
        <taxon>Hyphomicrobiales</taxon>
        <taxon>Rhizobiaceae</taxon>
        <taxon>Rhizobium/Agrobacterium group</taxon>
        <taxon>Rhizobium</taxon>
    </lineage>
</organism>
<dbReference type="PANTHER" id="PTHR30024:SF42">
    <property type="entry name" value="ALIPHATIC SULFONATES-BINDING PROTEIN-RELATED"/>
    <property type="match status" value="1"/>
</dbReference>
<gene>
    <name evidence="2" type="ORF">DC430_16375</name>
</gene>
<dbReference type="RefSeq" id="WP_116494396.1">
    <property type="nucleotide sequence ID" value="NZ_QDFR01000005.1"/>
</dbReference>
<dbReference type="Proteomes" id="UP000244335">
    <property type="component" value="Unassembled WGS sequence"/>
</dbReference>
<dbReference type="Gene3D" id="3.40.190.10">
    <property type="entry name" value="Periplasmic binding protein-like II"/>
    <property type="match status" value="2"/>
</dbReference>
<evidence type="ECO:0000259" key="1">
    <source>
        <dbReference type="Pfam" id="PF09084"/>
    </source>
</evidence>
<dbReference type="AlphaFoldDB" id="A0AA92C1T8"/>
<reference evidence="2 3" key="1">
    <citation type="submission" date="2018-04" db="EMBL/GenBank/DDBJ databases">
        <authorList>
            <person name="Hagen T."/>
        </authorList>
    </citation>
    <scope>NUCLEOTIDE SEQUENCE [LARGE SCALE GENOMIC DNA]</scope>
    <source>
        <strain evidence="2 3">TPD7009</strain>
    </source>
</reference>
<dbReference type="Pfam" id="PF09084">
    <property type="entry name" value="NMT1"/>
    <property type="match status" value="1"/>
</dbReference>
<name>A0AA92C1T8_RHIRH</name>
<evidence type="ECO:0000313" key="3">
    <source>
        <dbReference type="Proteomes" id="UP000244335"/>
    </source>
</evidence>
<accession>A0AA92C1T8</accession>
<comment type="caution">
    <text evidence="2">The sequence shown here is derived from an EMBL/GenBank/DDBJ whole genome shotgun (WGS) entry which is preliminary data.</text>
</comment>
<dbReference type="PANTHER" id="PTHR30024">
    <property type="entry name" value="ALIPHATIC SULFONATES-BINDING PROTEIN-RELATED"/>
    <property type="match status" value="1"/>
</dbReference>
<feature type="domain" description="SsuA/THI5-like" evidence="1">
    <location>
        <begin position="6"/>
        <end position="133"/>
    </location>
</feature>
<dbReference type="EMBL" id="QDFR01000005">
    <property type="protein sequence ID" value="PVE52411.1"/>
    <property type="molecule type" value="Genomic_DNA"/>
</dbReference>